<reference evidence="5" key="1">
    <citation type="journal article" date="2009" name="Environ. Microbiol.">
        <title>Contribution of mobile genetic elements to Desulfovibrio vulgaris genome plasticity.</title>
        <authorList>
            <person name="Walker C.B."/>
            <person name="Stolyar S."/>
            <person name="Chivian D."/>
            <person name="Pinel N."/>
            <person name="Gabster J.A."/>
            <person name="Dehal P.S."/>
            <person name="He Z."/>
            <person name="Yang Z.K."/>
            <person name="Yen H.C."/>
            <person name="Zhou J."/>
            <person name="Wall J.D."/>
            <person name="Hazen T.C."/>
            <person name="Arkin A.P."/>
            <person name="Stahl D.A."/>
        </authorList>
    </citation>
    <scope>NUCLEOTIDE SEQUENCE [LARGE SCALE GENOMIC DNA]</scope>
    <source>
        <strain evidence="5">DP4</strain>
    </source>
</reference>
<dbReference type="Proteomes" id="UP000009173">
    <property type="component" value="Chromosome"/>
</dbReference>
<dbReference type="Gene3D" id="3.40.50.360">
    <property type="match status" value="1"/>
</dbReference>
<dbReference type="KEGG" id="dvl:Dvul_1497"/>
<accession>A0A0H3A8F4</accession>
<evidence type="ECO:0000313" key="5">
    <source>
        <dbReference type="Proteomes" id="UP000009173"/>
    </source>
</evidence>
<dbReference type="SUPFAM" id="SSF52218">
    <property type="entry name" value="Flavoproteins"/>
    <property type="match status" value="1"/>
</dbReference>
<evidence type="ECO:0000259" key="3">
    <source>
        <dbReference type="Pfam" id="PF02525"/>
    </source>
</evidence>
<keyword evidence="2" id="KW-0288">FMN</keyword>
<evidence type="ECO:0000256" key="1">
    <source>
        <dbReference type="ARBA" id="ARBA00022630"/>
    </source>
</evidence>
<dbReference type="InterPro" id="IPR003680">
    <property type="entry name" value="Flavodoxin_fold"/>
</dbReference>
<dbReference type="InterPro" id="IPR051796">
    <property type="entry name" value="ISF_SsuE-like"/>
</dbReference>
<dbReference type="HOGENOM" id="CLU_050993_4_2_7"/>
<protein>
    <submittedName>
        <fullName evidence="4">NAD(P)H dehydrogenase (Quinone)</fullName>
    </submittedName>
</protein>
<dbReference type="RefSeq" id="WP_011792311.1">
    <property type="nucleotide sequence ID" value="NC_008751.1"/>
</dbReference>
<dbReference type="InterPro" id="IPR029039">
    <property type="entry name" value="Flavoprotein-like_sf"/>
</dbReference>
<organism evidence="4 5">
    <name type="scientific">Nitratidesulfovibrio vulgaris (strain DP4)</name>
    <name type="common">Desulfovibrio vulgaris</name>
    <dbReference type="NCBI Taxonomy" id="391774"/>
    <lineage>
        <taxon>Bacteria</taxon>
        <taxon>Pseudomonadati</taxon>
        <taxon>Thermodesulfobacteriota</taxon>
        <taxon>Desulfovibrionia</taxon>
        <taxon>Desulfovibrionales</taxon>
        <taxon>Desulfovibrionaceae</taxon>
        <taxon>Nitratidesulfovibrio</taxon>
    </lineage>
</organism>
<gene>
    <name evidence="4" type="ordered locus">Dvul_1497</name>
</gene>
<proteinExistence type="predicted"/>
<dbReference type="PANTHER" id="PTHR43278">
    <property type="entry name" value="NAD(P)H-DEPENDENT FMN-CONTAINING OXIDOREDUCTASE YWQN-RELATED"/>
    <property type="match status" value="1"/>
</dbReference>
<dbReference type="EMBL" id="CP000527">
    <property type="protein sequence ID" value="ABM28514.1"/>
    <property type="molecule type" value="Genomic_DNA"/>
</dbReference>
<name>A0A0H3A8F4_NITV4</name>
<dbReference type="AlphaFoldDB" id="A0A0H3A8F4"/>
<sequence length="198" mass="22414">MKKILAVNGSYREGGVTDQILNHFEYAANTFDMQIETAVLRNLHIEFCTNCRRCTQEAGRKPGTCIHEDEMHTLIQKIENADFYVFASPTNMYSSTALFRRFLERLVVYGYWPWSKNAPEFRKEGDVRKKAILVSSCAAPGFMGRYFSDTLKSLKSAAKLVGADSVGSLFVGLVGKERSPRLSDKNIREIKLLAMKLI</sequence>
<evidence type="ECO:0000256" key="2">
    <source>
        <dbReference type="ARBA" id="ARBA00022643"/>
    </source>
</evidence>
<dbReference type="Pfam" id="PF02525">
    <property type="entry name" value="Flavodoxin_2"/>
    <property type="match status" value="1"/>
</dbReference>
<evidence type="ECO:0000313" key="4">
    <source>
        <dbReference type="EMBL" id="ABM28514.1"/>
    </source>
</evidence>
<keyword evidence="1" id="KW-0285">Flavoprotein</keyword>
<feature type="domain" description="Flavodoxin-like fold" evidence="3">
    <location>
        <begin position="2"/>
        <end position="185"/>
    </location>
</feature>
<dbReference type="PANTHER" id="PTHR43278:SF2">
    <property type="entry name" value="IRON-SULFUR FLAVOPROTEIN"/>
    <property type="match status" value="1"/>
</dbReference>